<evidence type="ECO:0000313" key="3">
    <source>
        <dbReference type="Proteomes" id="UP000007819"/>
    </source>
</evidence>
<protein>
    <submittedName>
        <fullName evidence="2">Uncharacterized protein</fullName>
    </submittedName>
</protein>
<proteinExistence type="predicted"/>
<dbReference type="KEGG" id="api:115033847"/>
<organism evidence="2 3">
    <name type="scientific">Acyrthosiphon pisum</name>
    <name type="common">Pea aphid</name>
    <dbReference type="NCBI Taxonomy" id="7029"/>
    <lineage>
        <taxon>Eukaryota</taxon>
        <taxon>Metazoa</taxon>
        <taxon>Ecdysozoa</taxon>
        <taxon>Arthropoda</taxon>
        <taxon>Hexapoda</taxon>
        <taxon>Insecta</taxon>
        <taxon>Pterygota</taxon>
        <taxon>Neoptera</taxon>
        <taxon>Paraneoptera</taxon>
        <taxon>Hemiptera</taxon>
        <taxon>Sternorrhyncha</taxon>
        <taxon>Aphidomorpha</taxon>
        <taxon>Aphidoidea</taxon>
        <taxon>Aphididae</taxon>
        <taxon>Macrosiphini</taxon>
        <taxon>Acyrthosiphon</taxon>
    </lineage>
</organism>
<evidence type="ECO:0000313" key="2">
    <source>
        <dbReference type="EnsemblMetazoa" id="XP_029344157.1"/>
    </source>
</evidence>
<sequence length="125" mass="13626">MATNRSANRVSRGIWTSLRDSFGCTKAVRSYLDPSILLRRHQIGVKDLAAGDMSVPPPPPLPPPMYFSGETTQGGPDPSLLTPMLHSGHIPAFRIKTTAKDMNGCAKAYSLLQKKMASNVLIKNY</sequence>
<reference evidence="2" key="2">
    <citation type="submission" date="2022-06" db="UniProtKB">
        <authorList>
            <consortium name="EnsemblMetazoa"/>
        </authorList>
    </citation>
    <scope>IDENTIFICATION</scope>
</reference>
<keyword evidence="3" id="KW-1185">Reference proteome</keyword>
<dbReference type="RefSeq" id="XP_029344157.1">
    <property type="nucleotide sequence ID" value="XM_029488297.1"/>
</dbReference>
<dbReference type="GeneID" id="115033847"/>
<evidence type="ECO:0000256" key="1">
    <source>
        <dbReference type="SAM" id="MobiDB-lite"/>
    </source>
</evidence>
<feature type="region of interest" description="Disordered" evidence="1">
    <location>
        <begin position="49"/>
        <end position="73"/>
    </location>
</feature>
<name>A0A8R2NNA9_ACYPI</name>
<dbReference type="Proteomes" id="UP000007819">
    <property type="component" value="Chromosome A1"/>
</dbReference>
<dbReference type="EnsemblMetazoa" id="XM_029488297.1">
    <property type="protein sequence ID" value="XP_029344157.1"/>
    <property type="gene ID" value="LOC115033847"/>
</dbReference>
<accession>A0A8R2NNA9</accession>
<dbReference type="AlphaFoldDB" id="A0A8R2NNA9"/>
<reference evidence="3" key="1">
    <citation type="submission" date="2010-06" db="EMBL/GenBank/DDBJ databases">
        <authorList>
            <person name="Jiang H."/>
            <person name="Abraham K."/>
            <person name="Ali S."/>
            <person name="Alsbrooks S.L."/>
            <person name="Anim B.N."/>
            <person name="Anosike U.S."/>
            <person name="Attaway T."/>
            <person name="Bandaranaike D.P."/>
            <person name="Battles P.K."/>
            <person name="Bell S.N."/>
            <person name="Bell A.V."/>
            <person name="Beltran B."/>
            <person name="Bickham C."/>
            <person name="Bustamante Y."/>
            <person name="Caleb T."/>
            <person name="Canada A."/>
            <person name="Cardenas V."/>
            <person name="Carter K."/>
            <person name="Chacko J."/>
            <person name="Chandrabose M.N."/>
            <person name="Chavez D."/>
            <person name="Chavez A."/>
            <person name="Chen L."/>
            <person name="Chu H.-S."/>
            <person name="Claassen K.J."/>
            <person name="Cockrell R."/>
            <person name="Collins M."/>
            <person name="Cooper J.A."/>
            <person name="Cree A."/>
            <person name="Curry S.M."/>
            <person name="Da Y."/>
            <person name="Dao M.D."/>
            <person name="Das B."/>
            <person name="Davila M.-L."/>
            <person name="Davy-Carroll L."/>
            <person name="Denson S."/>
            <person name="Dinh H."/>
            <person name="Ebong V.E."/>
            <person name="Edwards J.R."/>
            <person name="Egan A."/>
            <person name="El-Daye J."/>
            <person name="Escobedo L."/>
            <person name="Fernandez S."/>
            <person name="Fernando P.R."/>
            <person name="Flagg N."/>
            <person name="Forbes L.D."/>
            <person name="Fowler R.G."/>
            <person name="Fu Q."/>
            <person name="Gabisi R.A."/>
            <person name="Ganer J."/>
            <person name="Garbino Pronczuk A."/>
            <person name="Garcia R.M."/>
            <person name="Garner T."/>
            <person name="Garrett T.E."/>
            <person name="Gonzalez D.A."/>
            <person name="Hamid H."/>
            <person name="Hawkins E.S."/>
            <person name="Hirani K."/>
            <person name="Hogues M.E."/>
            <person name="Hollins B."/>
            <person name="Hsiao C.-H."/>
            <person name="Jabil R."/>
            <person name="James M.L."/>
            <person name="Jhangiani S.N."/>
            <person name="Johnson B."/>
            <person name="Johnson Q."/>
            <person name="Joshi V."/>
            <person name="Kalu J.B."/>
            <person name="Kam C."/>
            <person name="Kashfia A."/>
            <person name="Keebler J."/>
            <person name="Kisamo H."/>
            <person name="Kovar C.L."/>
            <person name="Lago L.A."/>
            <person name="Lai C.-Y."/>
            <person name="Laidlaw J."/>
            <person name="Lara F."/>
            <person name="Le T.-K."/>
            <person name="Lee S.L."/>
            <person name="Legall F.H."/>
            <person name="Lemon S.J."/>
            <person name="Lewis L.R."/>
            <person name="Li B."/>
            <person name="Liu Y."/>
            <person name="Liu Y.-S."/>
            <person name="Lopez J."/>
            <person name="Lozado R.J."/>
            <person name="Lu J."/>
            <person name="Madu R.C."/>
            <person name="Maheshwari M."/>
            <person name="Maheshwari R."/>
            <person name="Malloy K."/>
            <person name="Martinez E."/>
            <person name="Mathew T."/>
            <person name="Mercado I.C."/>
            <person name="Mercado C."/>
            <person name="Meyer B."/>
            <person name="Montgomery K."/>
            <person name="Morgan M.B."/>
            <person name="Munidasa M."/>
            <person name="Nazareth L.V."/>
            <person name="Nelson J."/>
            <person name="Ng B.M."/>
            <person name="Nguyen N.B."/>
            <person name="Nguyen P.Q."/>
            <person name="Nguyen T."/>
            <person name="Obregon M."/>
            <person name="Okwuonu G.O."/>
            <person name="Onwere C.G."/>
            <person name="Orozco G."/>
            <person name="Parra A."/>
            <person name="Patel S."/>
            <person name="Patil S."/>
            <person name="Perez A."/>
            <person name="Perez Y."/>
            <person name="Pham C."/>
            <person name="Primus E.L."/>
            <person name="Pu L.-L."/>
            <person name="Puazo M."/>
            <person name="Qin X."/>
            <person name="Quiroz J.B."/>
            <person name="Reese J."/>
            <person name="Richards S."/>
            <person name="Rives C.M."/>
            <person name="Robberts R."/>
            <person name="Ruiz S.J."/>
            <person name="Ruiz M.J."/>
            <person name="Santibanez J."/>
            <person name="Schneider B.W."/>
            <person name="Sisson I."/>
            <person name="Smith M."/>
            <person name="Sodergren E."/>
            <person name="Song X.-Z."/>
            <person name="Song B.B."/>
            <person name="Summersgill H."/>
            <person name="Thelus R."/>
            <person name="Thornton R.D."/>
            <person name="Trejos Z.Y."/>
            <person name="Usmani K."/>
            <person name="Vattathil S."/>
            <person name="Villasana D."/>
            <person name="Walker D.L."/>
            <person name="Wang S."/>
            <person name="Wang K."/>
            <person name="White C.S."/>
            <person name="Williams A.C."/>
            <person name="Williamson J."/>
            <person name="Wilson K."/>
            <person name="Woghiren I.O."/>
            <person name="Woodworth J.R."/>
            <person name="Worley K.C."/>
            <person name="Wright R.A."/>
            <person name="Wu W."/>
            <person name="Young L."/>
            <person name="Zhang L."/>
            <person name="Zhang J."/>
            <person name="Zhu Y."/>
            <person name="Muzny D.M."/>
            <person name="Weinstock G."/>
            <person name="Gibbs R.A."/>
        </authorList>
    </citation>
    <scope>NUCLEOTIDE SEQUENCE [LARGE SCALE GENOMIC DNA]</scope>
    <source>
        <strain evidence="3">LSR1</strain>
    </source>
</reference>
<feature type="compositionally biased region" description="Pro residues" evidence="1">
    <location>
        <begin position="55"/>
        <end position="65"/>
    </location>
</feature>
<dbReference type="OrthoDB" id="6107953at2759"/>